<organism evidence="3 4">
    <name type="scientific">Actinocrinis puniceicyclus</name>
    <dbReference type="NCBI Taxonomy" id="977794"/>
    <lineage>
        <taxon>Bacteria</taxon>
        <taxon>Bacillati</taxon>
        <taxon>Actinomycetota</taxon>
        <taxon>Actinomycetes</taxon>
        <taxon>Catenulisporales</taxon>
        <taxon>Actinospicaceae</taxon>
        <taxon>Actinocrinis</taxon>
    </lineage>
</organism>
<proteinExistence type="predicted"/>
<dbReference type="PANTHER" id="PTHR33744:SF17">
    <property type="entry name" value="CONSERVED PROTEIN"/>
    <property type="match status" value="1"/>
</dbReference>
<comment type="caution">
    <text evidence="3">The sequence shown here is derived from an EMBL/GenBank/DDBJ whole genome shotgun (WGS) entry which is preliminary data.</text>
</comment>
<keyword evidence="4" id="KW-1185">Reference proteome</keyword>
<dbReference type="InterPro" id="IPR042070">
    <property type="entry name" value="PucR_C-HTH_sf"/>
</dbReference>
<dbReference type="Pfam" id="PF13556">
    <property type="entry name" value="HTH_30"/>
    <property type="match status" value="1"/>
</dbReference>
<dbReference type="PANTHER" id="PTHR33744">
    <property type="entry name" value="CARBOHYDRATE DIACID REGULATOR"/>
    <property type="match status" value="1"/>
</dbReference>
<evidence type="ECO:0000259" key="1">
    <source>
        <dbReference type="Pfam" id="PF07905"/>
    </source>
</evidence>
<dbReference type="InterPro" id="IPR025736">
    <property type="entry name" value="PucR_C-HTH_dom"/>
</dbReference>
<accession>A0A8J8BCD6</accession>
<evidence type="ECO:0000313" key="4">
    <source>
        <dbReference type="Proteomes" id="UP000677913"/>
    </source>
</evidence>
<protein>
    <submittedName>
        <fullName evidence="3">Helix-turn-helix domain-containing protein</fullName>
    </submittedName>
</protein>
<gene>
    <name evidence="3" type="ORF">KGA66_18240</name>
</gene>
<dbReference type="Pfam" id="PF07905">
    <property type="entry name" value="PucR"/>
    <property type="match status" value="1"/>
</dbReference>
<dbReference type="EMBL" id="JAGSXH010000066">
    <property type="protein sequence ID" value="MBS2965002.1"/>
    <property type="molecule type" value="Genomic_DNA"/>
</dbReference>
<reference evidence="3" key="1">
    <citation type="submission" date="2021-04" db="EMBL/GenBank/DDBJ databases">
        <title>Genome based classification of Actinospica acidithermotolerans sp. nov., an actinobacterium isolated from an Indonesian hot spring.</title>
        <authorList>
            <person name="Kusuma A.B."/>
            <person name="Putra K.E."/>
            <person name="Nafisah S."/>
            <person name="Loh J."/>
            <person name="Nouioui I."/>
            <person name="Goodfellow M."/>
        </authorList>
    </citation>
    <scope>NUCLEOTIDE SEQUENCE</scope>
    <source>
        <strain evidence="3">DSM 45618</strain>
    </source>
</reference>
<evidence type="ECO:0000313" key="3">
    <source>
        <dbReference type="EMBL" id="MBS2965002.1"/>
    </source>
</evidence>
<dbReference type="AlphaFoldDB" id="A0A8J8BCD6"/>
<dbReference type="Proteomes" id="UP000677913">
    <property type="component" value="Unassembled WGS sequence"/>
</dbReference>
<dbReference type="InterPro" id="IPR012914">
    <property type="entry name" value="PucR_dom"/>
</dbReference>
<dbReference type="InterPro" id="IPR051448">
    <property type="entry name" value="CdaR-like_regulators"/>
</dbReference>
<sequence length="580" mass="61005">MRLRDLVEASPLGLTAVAAAPGLDRELGSVMVTDLPDPSRYLRGGELVVSGLVWLSDPRRSAAEHCELFVGAVARAGCAGLAAGDTTDAPLPPELLDSCTRYGVPLLHVPAQLAFAELTEWISGQISAQRVGDAGELLARHRLLVAAETQQGLAGIVRLIGQETGMACCVLTAAGDLVAACGGAPTAAARTVIAREVLRTGASQERLVEHRGRAYSVYTVHGRPGTAITDWHAVFEGDWRTWPRQRREAARGAARLIGAERARLAEGRRVLRRVGRELVTLAAAGAPAAEIGARLAVAGLDPAAGLRAVAVAVTGAGAGVGGLDAGTGTGAGAGETSSGRALAGRLARVLVEHAEARAPVPLAVFHPGSPAAAREQGSGEDAEGSGWFGAAYAVALCTDTDTDADTPGTSDDEPGGVPWVSAAALRVRLAALGPGLGRQRVAVGLSDRFTQAAELAGAIEEARLALRVALRRPGRIELTEHSELASHLVLLAHVPDELRRGYRDRLLGPLRAYDARHHSRLEETLDRFLGCSASWSKCAQELHIHVNTLRYRIEKINQLTGRDLARLEHQVDFYLALRAR</sequence>
<feature type="domain" description="PucR C-terminal helix-turn-helix" evidence="2">
    <location>
        <begin position="522"/>
        <end position="579"/>
    </location>
</feature>
<name>A0A8J8BCD6_9ACTN</name>
<feature type="domain" description="Purine catabolism PurC-like" evidence="1">
    <location>
        <begin position="12"/>
        <end position="126"/>
    </location>
</feature>
<dbReference type="RefSeq" id="WP_211469359.1">
    <property type="nucleotide sequence ID" value="NZ_JAGSXH010000066.1"/>
</dbReference>
<evidence type="ECO:0000259" key="2">
    <source>
        <dbReference type="Pfam" id="PF13556"/>
    </source>
</evidence>
<dbReference type="Gene3D" id="1.10.10.2840">
    <property type="entry name" value="PucR C-terminal helix-turn-helix domain"/>
    <property type="match status" value="1"/>
</dbReference>